<evidence type="ECO:0000313" key="1">
    <source>
        <dbReference type="EMBL" id="EJX07775.1"/>
    </source>
</evidence>
<dbReference type="EMBL" id="AMCI01000792">
    <property type="protein sequence ID" value="EJX07775.1"/>
    <property type="molecule type" value="Genomic_DNA"/>
</dbReference>
<gene>
    <name evidence="1" type="ORF">EVA_04114</name>
</gene>
<sequence>MKHTVKHSSPSSNNYWHQFAEFYAHRQVPASYFRRSARI</sequence>
<reference evidence="1" key="1">
    <citation type="journal article" date="2012" name="PLoS ONE">
        <title>Gene sets for utilization of primary and secondary nutrition supplies in the distal gut of endangered iberian lynx.</title>
        <authorList>
            <person name="Alcaide M."/>
            <person name="Messina E."/>
            <person name="Richter M."/>
            <person name="Bargiela R."/>
            <person name="Peplies J."/>
            <person name="Huws S.A."/>
            <person name="Newbold C.J."/>
            <person name="Golyshin P.N."/>
            <person name="Simon M.A."/>
            <person name="Lopez G."/>
            <person name="Yakimov M.M."/>
            <person name="Ferrer M."/>
        </authorList>
    </citation>
    <scope>NUCLEOTIDE SEQUENCE</scope>
</reference>
<protein>
    <submittedName>
        <fullName evidence="1">Uncharacterized protein</fullName>
    </submittedName>
</protein>
<organism evidence="1">
    <name type="scientific">gut metagenome</name>
    <dbReference type="NCBI Taxonomy" id="749906"/>
    <lineage>
        <taxon>unclassified sequences</taxon>
        <taxon>metagenomes</taxon>
        <taxon>organismal metagenomes</taxon>
    </lineage>
</organism>
<proteinExistence type="predicted"/>
<comment type="caution">
    <text evidence="1">The sequence shown here is derived from an EMBL/GenBank/DDBJ whole genome shotgun (WGS) entry which is preliminary data.</text>
</comment>
<accession>J9H2K3</accession>
<name>J9H2K3_9ZZZZ</name>
<dbReference type="AlphaFoldDB" id="J9H2K3"/>